<evidence type="ECO:0008006" key="5">
    <source>
        <dbReference type="Google" id="ProtNLM"/>
    </source>
</evidence>
<gene>
    <name evidence="3" type="ORF">DFH08DRAFT_950770</name>
</gene>
<organism evidence="3 4">
    <name type="scientific">Mycena albidolilacea</name>
    <dbReference type="NCBI Taxonomy" id="1033008"/>
    <lineage>
        <taxon>Eukaryota</taxon>
        <taxon>Fungi</taxon>
        <taxon>Dikarya</taxon>
        <taxon>Basidiomycota</taxon>
        <taxon>Agaricomycotina</taxon>
        <taxon>Agaricomycetes</taxon>
        <taxon>Agaricomycetidae</taxon>
        <taxon>Agaricales</taxon>
        <taxon>Marasmiineae</taxon>
        <taxon>Mycenaceae</taxon>
        <taxon>Mycena</taxon>
    </lineage>
</organism>
<feature type="signal peptide" evidence="2">
    <location>
        <begin position="1"/>
        <end position="20"/>
    </location>
</feature>
<feature type="region of interest" description="Disordered" evidence="1">
    <location>
        <begin position="130"/>
        <end position="155"/>
    </location>
</feature>
<evidence type="ECO:0000313" key="4">
    <source>
        <dbReference type="Proteomes" id="UP001218218"/>
    </source>
</evidence>
<dbReference type="SUPFAM" id="SSF53474">
    <property type="entry name" value="alpha/beta-Hydrolases"/>
    <property type="match status" value="1"/>
</dbReference>
<protein>
    <recommendedName>
        <fullName evidence="5">Chlorophyllase</fullName>
    </recommendedName>
</protein>
<dbReference type="AlphaFoldDB" id="A0AAD7ALK9"/>
<evidence type="ECO:0000256" key="2">
    <source>
        <dbReference type="SAM" id="SignalP"/>
    </source>
</evidence>
<dbReference type="Gene3D" id="3.40.50.1820">
    <property type="entry name" value="alpha/beta hydrolase"/>
    <property type="match status" value="1"/>
</dbReference>
<evidence type="ECO:0000256" key="1">
    <source>
        <dbReference type="SAM" id="MobiDB-lite"/>
    </source>
</evidence>
<evidence type="ECO:0000313" key="3">
    <source>
        <dbReference type="EMBL" id="KAJ7362506.1"/>
    </source>
</evidence>
<dbReference type="EMBL" id="JARIHO010000004">
    <property type="protein sequence ID" value="KAJ7362506.1"/>
    <property type="molecule type" value="Genomic_DNA"/>
</dbReference>
<sequence length="267" mass="29010">MHTHNHCLIGAAAAIPVTDATLIISFSPVVLSTPERAVNLELRITVPATGDALPIVLLAHGQGRSSWLSSMNVYTPLFESSASRRPRAGATDMMHILDNLDAIEAPVPGLKGRLHRSRIAVAGHSASLLGARNTDPRDGTTWYKPDPRVRAGGPDFSKMERPVLVVCGDEDGGPHLNIRGADWHVDAYAMVPGVKDLVWLKGGHELGGLSGWEAAETQDESPQMPRAVRRTTWEYMRSQLYEGHDVWAKACKVFGGLEMLGKIESKK</sequence>
<accession>A0AAD7ALK9</accession>
<comment type="caution">
    <text evidence="3">The sequence shown here is derived from an EMBL/GenBank/DDBJ whole genome shotgun (WGS) entry which is preliminary data.</text>
</comment>
<reference evidence="3" key="1">
    <citation type="submission" date="2023-03" db="EMBL/GenBank/DDBJ databases">
        <title>Massive genome expansion in bonnet fungi (Mycena s.s.) driven by repeated elements and novel gene families across ecological guilds.</title>
        <authorList>
            <consortium name="Lawrence Berkeley National Laboratory"/>
            <person name="Harder C.B."/>
            <person name="Miyauchi S."/>
            <person name="Viragh M."/>
            <person name="Kuo A."/>
            <person name="Thoen E."/>
            <person name="Andreopoulos B."/>
            <person name="Lu D."/>
            <person name="Skrede I."/>
            <person name="Drula E."/>
            <person name="Henrissat B."/>
            <person name="Morin E."/>
            <person name="Kohler A."/>
            <person name="Barry K."/>
            <person name="LaButti K."/>
            <person name="Morin E."/>
            <person name="Salamov A."/>
            <person name="Lipzen A."/>
            <person name="Mereny Z."/>
            <person name="Hegedus B."/>
            <person name="Baldrian P."/>
            <person name="Stursova M."/>
            <person name="Weitz H."/>
            <person name="Taylor A."/>
            <person name="Grigoriev I.V."/>
            <person name="Nagy L.G."/>
            <person name="Martin F."/>
            <person name="Kauserud H."/>
        </authorList>
    </citation>
    <scope>NUCLEOTIDE SEQUENCE</scope>
    <source>
        <strain evidence="3">CBHHK002</strain>
    </source>
</reference>
<feature type="chain" id="PRO_5042229798" description="Chlorophyllase" evidence="2">
    <location>
        <begin position="21"/>
        <end position="267"/>
    </location>
</feature>
<dbReference type="Proteomes" id="UP001218218">
    <property type="component" value="Unassembled WGS sequence"/>
</dbReference>
<name>A0AAD7ALK9_9AGAR</name>
<dbReference type="InterPro" id="IPR029058">
    <property type="entry name" value="AB_hydrolase_fold"/>
</dbReference>
<keyword evidence="2" id="KW-0732">Signal</keyword>
<proteinExistence type="predicted"/>
<keyword evidence="4" id="KW-1185">Reference proteome</keyword>